<dbReference type="SUPFAM" id="SSF56219">
    <property type="entry name" value="DNase I-like"/>
    <property type="match status" value="1"/>
</dbReference>
<gene>
    <name evidence="3" type="ORF">EPUL_004709</name>
</gene>
<feature type="compositionally biased region" description="Basic and acidic residues" evidence="1">
    <location>
        <begin position="442"/>
        <end position="456"/>
    </location>
</feature>
<protein>
    <recommendedName>
        <fullName evidence="2">Endonuclease/exonuclease/phosphatase domain-containing protein</fullName>
    </recommendedName>
</protein>
<feature type="region of interest" description="Disordered" evidence="1">
    <location>
        <begin position="141"/>
        <end position="216"/>
    </location>
</feature>
<accession>A0A2S4PL20</accession>
<feature type="compositionally biased region" description="Acidic residues" evidence="1">
    <location>
        <begin position="461"/>
        <end position="475"/>
    </location>
</feature>
<dbReference type="Gene3D" id="3.60.10.10">
    <property type="entry name" value="Endonuclease/exonuclease/phosphatase"/>
    <property type="match status" value="1"/>
</dbReference>
<dbReference type="InterPro" id="IPR005135">
    <property type="entry name" value="Endo/exonuclease/phosphatase"/>
</dbReference>
<feature type="region of interest" description="Disordered" evidence="1">
    <location>
        <begin position="442"/>
        <end position="475"/>
    </location>
</feature>
<proteinExistence type="predicted"/>
<comment type="caution">
    <text evidence="3">The sequence shown here is derived from an EMBL/GenBank/DDBJ whole genome shotgun (WGS) entry which is preliminary data.</text>
</comment>
<evidence type="ECO:0000313" key="3">
    <source>
        <dbReference type="EMBL" id="POS82736.1"/>
    </source>
</evidence>
<dbReference type="InterPro" id="IPR036691">
    <property type="entry name" value="Endo/exonu/phosph_ase_sf"/>
</dbReference>
<dbReference type="EMBL" id="PEDP01002321">
    <property type="protein sequence ID" value="POS82736.1"/>
    <property type="molecule type" value="Genomic_DNA"/>
</dbReference>
<dbReference type="OrthoDB" id="4226988at2759"/>
<dbReference type="STRING" id="225359.A0A2S4PL20"/>
<feature type="domain" description="Endonuclease/exonuclease/phosphatase" evidence="2">
    <location>
        <begin position="609"/>
        <end position="698"/>
    </location>
</feature>
<keyword evidence="4" id="KW-1185">Reference proteome</keyword>
<dbReference type="GO" id="GO:0003824">
    <property type="term" value="F:catalytic activity"/>
    <property type="evidence" value="ECO:0007669"/>
    <property type="project" value="InterPro"/>
</dbReference>
<dbReference type="Proteomes" id="UP000237438">
    <property type="component" value="Unassembled WGS sequence"/>
</dbReference>
<dbReference type="Pfam" id="PF14529">
    <property type="entry name" value="Exo_endo_phos_2"/>
    <property type="match status" value="1"/>
</dbReference>
<sequence>MPNPPLPTLPQIPYYPEQLNSQGIVENVPNSSEVNVQNDIEMRTPAGTFQPAGFGSFHSTHLHNVGNTTLLDQITRQVLLCELTRMYDALVQKIVMENGALMAILRAENKGIKQELEELCNKVCNTYLVARVPERLPEVEQATRNVGATEQEGTTQSPPKYSSSPDIPGQHTTPSLMATVAATNAPSAEKPAQWTTVNNKKGHKKPASNNDIPGPLKSVEEAKRRIIFLRSSEAPRPTGTIALDILYSFNMKLLSMKLPAHLRLEVTVNQQWIGLKVHTVEIGRYYPAGGLEQIRREVAAGPSAVEMPFVPRRIAHPERMKLITRNGTQLYSKIKVTLKTYVEAEPYIPVGLDTLCTVCCHWGHTTHGCPNPENVRCAICAETYLTTAHKCPVVGYKSPVGRYCKLHGSHKCANCGESHNVRATRCVDHRRAVAIAIAKSDRREWREQENRQEERNSSSQEDGDPFDEPDNNMELGDEIFNSQTEAMGEYYSMQTQENRDETTTTFQVDIEIGADMLCLQEPYIGSEGMNHLAYDFRFSNVGEHRQQRVALGVKKDLEGRLIVETRSYLIDHPYLQVVDVWELNTQRNKKRRTRIVKIYDNWVGRGQKDGRTVLAGDFNAHSTYWNPEYRRQERTEILEGLIDKYSLIINNDTLIPTRLKQTAGRSVTDLTFTTPVLGFVAAWTIDPEYATPSDHELITFDLENLDETFGSTGPSKEITG</sequence>
<feature type="compositionally biased region" description="Polar residues" evidence="1">
    <location>
        <begin position="142"/>
        <end position="186"/>
    </location>
</feature>
<reference evidence="3 4" key="1">
    <citation type="submission" date="2017-10" db="EMBL/GenBank/DDBJ databases">
        <title>Development of genomic resources for the powdery mildew, Erysiphe pulchra.</title>
        <authorList>
            <person name="Wadl P.A."/>
            <person name="Mack B.M."/>
            <person name="Moore G."/>
            <person name="Beltz S.B."/>
        </authorList>
    </citation>
    <scope>NUCLEOTIDE SEQUENCE [LARGE SCALE GENOMIC DNA]</scope>
    <source>
        <strain evidence="3">Cflorida</strain>
    </source>
</reference>
<evidence type="ECO:0000256" key="1">
    <source>
        <dbReference type="SAM" id="MobiDB-lite"/>
    </source>
</evidence>
<evidence type="ECO:0000313" key="4">
    <source>
        <dbReference type="Proteomes" id="UP000237438"/>
    </source>
</evidence>
<name>A0A2S4PL20_9PEZI</name>
<dbReference type="AlphaFoldDB" id="A0A2S4PL20"/>
<organism evidence="3 4">
    <name type="scientific">Erysiphe pulchra</name>
    <dbReference type="NCBI Taxonomy" id="225359"/>
    <lineage>
        <taxon>Eukaryota</taxon>
        <taxon>Fungi</taxon>
        <taxon>Dikarya</taxon>
        <taxon>Ascomycota</taxon>
        <taxon>Pezizomycotina</taxon>
        <taxon>Leotiomycetes</taxon>
        <taxon>Erysiphales</taxon>
        <taxon>Erysiphaceae</taxon>
        <taxon>Erysiphe</taxon>
    </lineage>
</organism>
<evidence type="ECO:0000259" key="2">
    <source>
        <dbReference type="Pfam" id="PF14529"/>
    </source>
</evidence>